<dbReference type="Pfam" id="PF02653">
    <property type="entry name" value="BPD_transp_2"/>
    <property type="match status" value="1"/>
</dbReference>
<reference evidence="7" key="2">
    <citation type="submission" date="2020-09" db="EMBL/GenBank/DDBJ databases">
        <authorList>
            <person name="Sun Q."/>
            <person name="Zhou Y."/>
        </authorList>
    </citation>
    <scope>NUCLEOTIDE SEQUENCE</scope>
    <source>
        <strain evidence="7">CGMCC 1.12919</strain>
    </source>
</reference>
<dbReference type="PANTHER" id="PTHR30482:SF20">
    <property type="entry name" value="HIGH-AFFINITY BRANCHED-CHAIN AMINO ACID TRANSPORT SYSTEM PERMEASE PROTEIN LIVM"/>
    <property type="match status" value="1"/>
</dbReference>
<reference evidence="7" key="1">
    <citation type="journal article" date="2014" name="Int. J. Syst. Evol. Microbiol.">
        <title>Complete genome sequence of Corynebacterium casei LMG S-19264T (=DSM 44701T), isolated from a smear-ripened cheese.</title>
        <authorList>
            <consortium name="US DOE Joint Genome Institute (JGI-PGF)"/>
            <person name="Walter F."/>
            <person name="Albersmeier A."/>
            <person name="Kalinowski J."/>
            <person name="Ruckert C."/>
        </authorList>
    </citation>
    <scope>NUCLEOTIDE SEQUENCE</scope>
    <source>
        <strain evidence="7">CGMCC 1.12919</strain>
    </source>
</reference>
<feature type="transmembrane region" description="Helical" evidence="6">
    <location>
        <begin position="175"/>
        <end position="200"/>
    </location>
</feature>
<dbReference type="GO" id="GO:0005886">
    <property type="term" value="C:plasma membrane"/>
    <property type="evidence" value="ECO:0007669"/>
    <property type="project" value="UniProtKB-SubCell"/>
</dbReference>
<comment type="subcellular location">
    <subcellularLocation>
        <location evidence="1">Cell membrane</location>
        <topology evidence="1">Multi-pass membrane protein</topology>
    </subcellularLocation>
</comment>
<dbReference type="AlphaFoldDB" id="A0A916TZJ3"/>
<protein>
    <submittedName>
        <fullName evidence="7">Branched-chain amino acid ABC transporter permease</fullName>
    </submittedName>
</protein>
<evidence type="ECO:0000256" key="1">
    <source>
        <dbReference type="ARBA" id="ARBA00004651"/>
    </source>
</evidence>
<keyword evidence="5 6" id="KW-0472">Membrane</keyword>
<keyword evidence="8" id="KW-1185">Reference proteome</keyword>
<name>A0A916TZJ3_9HYPH</name>
<keyword evidence="4 6" id="KW-1133">Transmembrane helix</keyword>
<evidence type="ECO:0000256" key="3">
    <source>
        <dbReference type="ARBA" id="ARBA00022692"/>
    </source>
</evidence>
<evidence type="ECO:0000256" key="5">
    <source>
        <dbReference type="ARBA" id="ARBA00023136"/>
    </source>
</evidence>
<feature type="transmembrane region" description="Helical" evidence="6">
    <location>
        <begin position="60"/>
        <end position="82"/>
    </location>
</feature>
<comment type="caution">
    <text evidence="7">The sequence shown here is derived from an EMBL/GenBank/DDBJ whole genome shotgun (WGS) entry which is preliminary data.</text>
</comment>
<evidence type="ECO:0000256" key="6">
    <source>
        <dbReference type="SAM" id="Phobius"/>
    </source>
</evidence>
<dbReference type="EMBL" id="BMGG01000002">
    <property type="protein sequence ID" value="GGC53125.1"/>
    <property type="molecule type" value="Genomic_DNA"/>
</dbReference>
<evidence type="ECO:0000313" key="7">
    <source>
        <dbReference type="EMBL" id="GGC53125.1"/>
    </source>
</evidence>
<dbReference type="CDD" id="cd06581">
    <property type="entry name" value="TM_PBP1_LivM_like"/>
    <property type="match status" value="1"/>
</dbReference>
<dbReference type="RefSeq" id="WP_188608078.1">
    <property type="nucleotide sequence ID" value="NZ_BMGG01000002.1"/>
</dbReference>
<dbReference type="InterPro" id="IPR043428">
    <property type="entry name" value="LivM-like"/>
</dbReference>
<proteinExistence type="predicted"/>
<keyword evidence="2" id="KW-1003">Cell membrane</keyword>
<dbReference type="InterPro" id="IPR001851">
    <property type="entry name" value="ABC_transp_permease"/>
</dbReference>
<feature type="transmembrane region" description="Helical" evidence="6">
    <location>
        <begin position="126"/>
        <end position="144"/>
    </location>
</feature>
<gene>
    <name evidence="7" type="ORF">GCM10010994_10270</name>
</gene>
<feature type="transmembrane region" description="Helical" evidence="6">
    <location>
        <begin position="12"/>
        <end position="29"/>
    </location>
</feature>
<keyword evidence="3 6" id="KW-0812">Transmembrane</keyword>
<organism evidence="7 8">
    <name type="scientific">Chelatococcus reniformis</name>
    <dbReference type="NCBI Taxonomy" id="1494448"/>
    <lineage>
        <taxon>Bacteria</taxon>
        <taxon>Pseudomonadati</taxon>
        <taxon>Pseudomonadota</taxon>
        <taxon>Alphaproteobacteria</taxon>
        <taxon>Hyphomicrobiales</taxon>
        <taxon>Chelatococcaceae</taxon>
        <taxon>Chelatococcus</taxon>
    </lineage>
</organism>
<dbReference type="PANTHER" id="PTHR30482">
    <property type="entry name" value="HIGH-AFFINITY BRANCHED-CHAIN AMINO ACID TRANSPORT SYSTEM PERMEASE"/>
    <property type="match status" value="1"/>
</dbReference>
<accession>A0A916TZJ3</accession>
<evidence type="ECO:0000313" key="8">
    <source>
        <dbReference type="Proteomes" id="UP000637002"/>
    </source>
</evidence>
<feature type="transmembrane region" description="Helical" evidence="6">
    <location>
        <begin position="36"/>
        <end position="54"/>
    </location>
</feature>
<sequence length="297" mass="30901">MSEWLASYENVVALVLLNGILGIAAYLMLIVNRFSLATGGLMAIGAYVSVLATMNFGVPFALTLVLGGVTAAVMALLLGAPVLRIEGDYFALATLAFTEIVRIIALNWESVTGGALGIVGIPTETQIWQLALALAALTAAVFAVHRSAAGRVLAAIRGDEMAAAAIGIDVARARLLTFVASGAICGVAGAFAGHLNFFIGPSDFGMIRSIDAIVYAVFGGLGGVLGPVVGALVYTVLPEMLRFSAQAREILLSLVIILAVLFMPRGLISLNLPLRRWLPRRRGQRGKLAAGQGVAAE</sequence>
<dbReference type="GO" id="GO:0015658">
    <property type="term" value="F:branched-chain amino acid transmembrane transporter activity"/>
    <property type="evidence" value="ECO:0007669"/>
    <property type="project" value="InterPro"/>
</dbReference>
<evidence type="ECO:0000256" key="2">
    <source>
        <dbReference type="ARBA" id="ARBA00022475"/>
    </source>
</evidence>
<dbReference type="Proteomes" id="UP000637002">
    <property type="component" value="Unassembled WGS sequence"/>
</dbReference>
<evidence type="ECO:0000256" key="4">
    <source>
        <dbReference type="ARBA" id="ARBA00022989"/>
    </source>
</evidence>
<feature type="transmembrane region" description="Helical" evidence="6">
    <location>
        <begin position="89"/>
        <end position="106"/>
    </location>
</feature>
<feature type="transmembrane region" description="Helical" evidence="6">
    <location>
        <begin position="249"/>
        <end position="268"/>
    </location>
</feature>
<feature type="transmembrane region" description="Helical" evidence="6">
    <location>
        <begin position="212"/>
        <end position="237"/>
    </location>
</feature>